<gene>
    <name evidence="7" type="ORF">SAMN02745823_01905</name>
</gene>
<protein>
    <submittedName>
        <fullName evidence="7">Phosphoglycerate dehydrogenase</fullName>
    </submittedName>
</protein>
<dbReference type="Gene3D" id="3.40.50.720">
    <property type="entry name" value="NAD(P)-binding Rossmann-like Domain"/>
    <property type="match status" value="2"/>
</dbReference>
<evidence type="ECO:0000259" key="6">
    <source>
        <dbReference type="Pfam" id="PF02826"/>
    </source>
</evidence>
<proteinExistence type="inferred from homology"/>
<name>A0A1M5XNM7_9FIRM</name>
<dbReference type="SUPFAM" id="SSF51735">
    <property type="entry name" value="NAD(P)-binding Rossmann-fold domains"/>
    <property type="match status" value="1"/>
</dbReference>
<dbReference type="FunFam" id="3.40.50.720:FF:000363">
    <property type="entry name" value="D-isomer specific 2-hydroxyacid dehydrogenase"/>
    <property type="match status" value="1"/>
</dbReference>
<keyword evidence="8" id="KW-1185">Reference proteome</keyword>
<evidence type="ECO:0000259" key="5">
    <source>
        <dbReference type="Pfam" id="PF00389"/>
    </source>
</evidence>
<dbReference type="InterPro" id="IPR006140">
    <property type="entry name" value="D-isomer_DH_NAD-bd"/>
</dbReference>
<feature type="domain" description="D-isomer specific 2-hydroxyacid dehydrogenase NAD-binding" evidence="6">
    <location>
        <begin position="105"/>
        <end position="278"/>
    </location>
</feature>
<dbReference type="EMBL" id="FQXV01000006">
    <property type="protein sequence ID" value="SHI01420.1"/>
    <property type="molecule type" value="Genomic_DNA"/>
</dbReference>
<dbReference type="GO" id="GO:0051287">
    <property type="term" value="F:NAD binding"/>
    <property type="evidence" value="ECO:0007669"/>
    <property type="project" value="InterPro"/>
</dbReference>
<keyword evidence="3" id="KW-0520">NAD</keyword>
<accession>A0A1M5XNM7</accession>
<evidence type="ECO:0000256" key="2">
    <source>
        <dbReference type="ARBA" id="ARBA00023002"/>
    </source>
</evidence>
<dbReference type="OrthoDB" id="9805416at2"/>
<dbReference type="InterPro" id="IPR006139">
    <property type="entry name" value="D-isomer_2_OHA_DH_cat_dom"/>
</dbReference>
<evidence type="ECO:0000313" key="8">
    <source>
        <dbReference type="Proteomes" id="UP000183995"/>
    </source>
</evidence>
<keyword evidence="2 4" id="KW-0560">Oxidoreductase</keyword>
<dbReference type="PANTHER" id="PTHR43333">
    <property type="entry name" value="2-HACID_DH_C DOMAIN-CONTAINING PROTEIN"/>
    <property type="match status" value="1"/>
</dbReference>
<evidence type="ECO:0000256" key="1">
    <source>
        <dbReference type="ARBA" id="ARBA00005854"/>
    </source>
</evidence>
<reference evidence="7 8" key="1">
    <citation type="submission" date="2016-11" db="EMBL/GenBank/DDBJ databases">
        <authorList>
            <person name="Jaros S."/>
            <person name="Januszkiewicz K."/>
            <person name="Wedrychowicz H."/>
        </authorList>
    </citation>
    <scope>NUCLEOTIDE SEQUENCE [LARGE SCALE GENOMIC DNA]</scope>
    <source>
        <strain evidence="7 8">DSM 10068</strain>
    </source>
</reference>
<dbReference type="Proteomes" id="UP000183995">
    <property type="component" value="Unassembled WGS sequence"/>
</dbReference>
<comment type="similarity">
    <text evidence="1 4">Belongs to the D-isomer specific 2-hydroxyacid dehydrogenase family.</text>
</comment>
<dbReference type="STRING" id="1123282.SAMN02745823_01905"/>
<dbReference type="PANTHER" id="PTHR43333:SF1">
    <property type="entry name" value="D-ISOMER SPECIFIC 2-HYDROXYACID DEHYDROGENASE NAD-BINDING DOMAIN-CONTAINING PROTEIN"/>
    <property type="match status" value="1"/>
</dbReference>
<feature type="domain" description="D-isomer specific 2-hydroxyacid dehydrogenase catalytic" evidence="5">
    <location>
        <begin position="26"/>
        <end position="309"/>
    </location>
</feature>
<evidence type="ECO:0000313" key="7">
    <source>
        <dbReference type="EMBL" id="SHI01420.1"/>
    </source>
</evidence>
<dbReference type="Pfam" id="PF02826">
    <property type="entry name" value="2-Hacid_dh_C"/>
    <property type="match status" value="1"/>
</dbReference>
<dbReference type="GO" id="GO:0016616">
    <property type="term" value="F:oxidoreductase activity, acting on the CH-OH group of donors, NAD or NADP as acceptor"/>
    <property type="evidence" value="ECO:0007669"/>
    <property type="project" value="InterPro"/>
</dbReference>
<dbReference type="Pfam" id="PF00389">
    <property type="entry name" value="2-Hacid_dh"/>
    <property type="match status" value="1"/>
</dbReference>
<evidence type="ECO:0000256" key="3">
    <source>
        <dbReference type="ARBA" id="ARBA00023027"/>
    </source>
</evidence>
<dbReference type="CDD" id="cd05300">
    <property type="entry name" value="2-Hacid_dh_1"/>
    <property type="match status" value="1"/>
</dbReference>
<organism evidence="7 8">
    <name type="scientific">Sporobacter termitidis DSM 10068</name>
    <dbReference type="NCBI Taxonomy" id="1123282"/>
    <lineage>
        <taxon>Bacteria</taxon>
        <taxon>Bacillati</taxon>
        <taxon>Bacillota</taxon>
        <taxon>Clostridia</taxon>
        <taxon>Eubacteriales</taxon>
        <taxon>Oscillospiraceae</taxon>
        <taxon>Sporobacter</taxon>
    </lineage>
</organism>
<evidence type="ECO:0000256" key="4">
    <source>
        <dbReference type="RuleBase" id="RU003719"/>
    </source>
</evidence>
<dbReference type="InterPro" id="IPR036291">
    <property type="entry name" value="NAD(P)-bd_dom_sf"/>
</dbReference>
<dbReference type="RefSeq" id="WP_073078168.1">
    <property type="nucleotide sequence ID" value="NZ_FQXV01000006.1"/>
</dbReference>
<sequence length="315" mass="34465">MIVSLLVWDTPYLEAIEEATGEKVVECRSAEAALKALPEADIALTMGGAALLDETLLATAKKLRLVLSASAGVEKLPLEALHARDIAVCNAKGAHAVTIAEYVLGGMLAWSHHFPTFIQHQERAHWQSFFSGDDLDGQTLLVVGTGLIGREIGRKAGAFDMRVLGLRRHPAPEPHFDEILGIGALRETLPRADFVVMATPLTDETYHLMGAEEFRAMKDSAVFINIARGDTVDEDALISALRGRQIAGAVLDVFHREPLPKDSPLWSMDNVMITPHNAGLSDSAERKTIRFLCDNIRRFRAGQPLINQIKKGEAY</sequence>
<dbReference type="SUPFAM" id="SSF52283">
    <property type="entry name" value="Formate/glycerate dehydrogenase catalytic domain-like"/>
    <property type="match status" value="1"/>
</dbReference>
<dbReference type="AlphaFoldDB" id="A0A1M5XNM7"/>